<reference evidence="5" key="1">
    <citation type="submission" date="2017-06" db="EMBL/GenBank/DDBJ databases">
        <title>Complete Genome Sequence of Mycobacterium shigaense.</title>
        <authorList>
            <person name="Fukano H."/>
            <person name="Yoshida M."/>
            <person name="Kazumi Y."/>
            <person name="Ogura Y."/>
            <person name="Mitarai S."/>
            <person name="Hayashi T."/>
            <person name="Hoshino Y."/>
        </authorList>
    </citation>
    <scope>NUCLEOTIDE SEQUENCE [LARGE SCALE GENOMIC DNA]</scope>
    <source>
        <strain evidence="5">UN-152</strain>
    </source>
</reference>
<sequence>MTQLAPCHATTARFGVLAAMASAAVAAAAATAVAIGSAGTTEAAPGPAAQQAEPGMHGDPVAAGRFWHYQQQTFDCGEMAVADVIGEITGRSPTEDEITGAAANIPSVAHPGPIYNGGKTSNRDLPVLLAHYGVAADINHPGTDALIQRLDDGRKVIVGVNDKVLWNTRGNRTQENHFVVITGIDTTTNTVHMNDSGIAAGRDEQVSIATFEKAWAASDNFAVVTR</sequence>
<evidence type="ECO:0000259" key="3">
    <source>
        <dbReference type="Pfam" id="PF13529"/>
    </source>
</evidence>
<keyword evidence="2" id="KW-0732">Signal</keyword>
<evidence type="ECO:0000313" key="5">
    <source>
        <dbReference type="Proteomes" id="UP000217736"/>
    </source>
</evidence>
<dbReference type="InterPro" id="IPR039564">
    <property type="entry name" value="Peptidase_C39-like"/>
</dbReference>
<name>A0A1Z4EPM7_9MYCO</name>
<dbReference type="AlphaFoldDB" id="A0A1Z4EPM7"/>
<feature type="signal peptide" evidence="2">
    <location>
        <begin position="1"/>
        <end position="43"/>
    </location>
</feature>
<evidence type="ECO:0000256" key="2">
    <source>
        <dbReference type="SAM" id="SignalP"/>
    </source>
</evidence>
<proteinExistence type="predicted"/>
<dbReference type="Gene3D" id="3.90.70.10">
    <property type="entry name" value="Cysteine proteinases"/>
    <property type="match status" value="1"/>
</dbReference>
<dbReference type="RefSeq" id="WP_232011114.1">
    <property type="nucleotide sequence ID" value="NZ_AP018164.1"/>
</dbReference>
<feature type="region of interest" description="Disordered" evidence="1">
    <location>
        <begin position="40"/>
        <end position="59"/>
    </location>
</feature>
<protein>
    <recommendedName>
        <fullName evidence="3">Peptidase C39-like domain-containing protein</fullName>
    </recommendedName>
</protein>
<gene>
    <name evidence="4" type="ORF">MSG_04724</name>
</gene>
<feature type="domain" description="Peptidase C39-like" evidence="3">
    <location>
        <begin position="70"/>
        <end position="196"/>
    </location>
</feature>
<dbReference type="Proteomes" id="UP000217736">
    <property type="component" value="Chromosome"/>
</dbReference>
<dbReference type="Pfam" id="PF13529">
    <property type="entry name" value="Peptidase_C39_2"/>
    <property type="match status" value="1"/>
</dbReference>
<dbReference type="EMBL" id="AP018164">
    <property type="protein sequence ID" value="BAX94836.1"/>
    <property type="molecule type" value="Genomic_DNA"/>
</dbReference>
<dbReference type="KEGG" id="mshg:MSG_04724"/>
<accession>A0A1Z4EPM7</accession>
<evidence type="ECO:0000256" key="1">
    <source>
        <dbReference type="SAM" id="MobiDB-lite"/>
    </source>
</evidence>
<feature type="compositionally biased region" description="Low complexity" evidence="1">
    <location>
        <begin position="40"/>
        <end position="55"/>
    </location>
</feature>
<keyword evidence="5" id="KW-1185">Reference proteome</keyword>
<feature type="chain" id="PRO_5013097149" description="Peptidase C39-like domain-containing protein" evidence="2">
    <location>
        <begin position="44"/>
        <end position="226"/>
    </location>
</feature>
<evidence type="ECO:0000313" key="4">
    <source>
        <dbReference type="EMBL" id="BAX94836.1"/>
    </source>
</evidence>
<organism evidence="4 5">
    <name type="scientific">Mycobacterium shigaense</name>
    <dbReference type="NCBI Taxonomy" id="722731"/>
    <lineage>
        <taxon>Bacteria</taxon>
        <taxon>Bacillati</taxon>
        <taxon>Actinomycetota</taxon>
        <taxon>Actinomycetes</taxon>
        <taxon>Mycobacteriales</taxon>
        <taxon>Mycobacteriaceae</taxon>
        <taxon>Mycobacterium</taxon>
        <taxon>Mycobacterium simiae complex</taxon>
    </lineage>
</organism>